<gene>
    <name evidence="2" type="ORF">NW762_006353</name>
</gene>
<organism evidence="2 3">
    <name type="scientific">Fusarium torreyae</name>
    <dbReference type="NCBI Taxonomy" id="1237075"/>
    <lineage>
        <taxon>Eukaryota</taxon>
        <taxon>Fungi</taxon>
        <taxon>Dikarya</taxon>
        <taxon>Ascomycota</taxon>
        <taxon>Pezizomycotina</taxon>
        <taxon>Sordariomycetes</taxon>
        <taxon>Hypocreomycetidae</taxon>
        <taxon>Hypocreales</taxon>
        <taxon>Nectriaceae</taxon>
        <taxon>Fusarium</taxon>
    </lineage>
</organism>
<evidence type="ECO:0000313" key="2">
    <source>
        <dbReference type="EMBL" id="KAJ4263534.1"/>
    </source>
</evidence>
<keyword evidence="3" id="KW-1185">Reference proteome</keyword>
<feature type="region of interest" description="Disordered" evidence="1">
    <location>
        <begin position="183"/>
        <end position="217"/>
    </location>
</feature>
<proteinExistence type="predicted"/>
<sequence length="339" mass="36527">MTEASSRPTGRNRRAKRVSRACEYCRRKRLYNAECVTRERAQARRARTAAHPQPAASVDGEAQSNIQSEGLSTIQTDFYAPASNGDDLVSDLGSGSAVLAKSSGNAVDMPEPQWDQDQSLNSHNTLDFNHVLSEFNLGASSASWDVDNTILPDLPDLHSGLTPCTIPEADRFTLAGLTPMHHASGEAHSATPPFEQTSESLTRSTNGKVSSIDSLTRREPNTSALEQFIAPGVFVSKGENITNYIGMKPSLHAAKGLSFTYMPPGPSSVGATLALCLKDGLDSQQKLVNARSMDFLIKPGHDEVGLTTSPDYLLKDLPSKDIAIKCLDGTALWLPSLSW</sequence>
<dbReference type="Proteomes" id="UP001152049">
    <property type="component" value="Unassembled WGS sequence"/>
</dbReference>
<protein>
    <submittedName>
        <fullName evidence="2">Uncharacterized protein</fullName>
    </submittedName>
</protein>
<name>A0A9W8S0E3_9HYPO</name>
<dbReference type="OrthoDB" id="5104314at2759"/>
<reference evidence="2" key="1">
    <citation type="submission" date="2022-09" db="EMBL/GenBank/DDBJ databases">
        <title>Fusarium specimens isolated from Avocado Roots.</title>
        <authorList>
            <person name="Stajich J."/>
            <person name="Roper C."/>
            <person name="Heimlech-Rivalta G."/>
        </authorList>
    </citation>
    <scope>NUCLEOTIDE SEQUENCE</scope>
    <source>
        <strain evidence="2">CF00136</strain>
    </source>
</reference>
<comment type="caution">
    <text evidence="2">The sequence shown here is derived from an EMBL/GenBank/DDBJ whole genome shotgun (WGS) entry which is preliminary data.</text>
</comment>
<evidence type="ECO:0000313" key="3">
    <source>
        <dbReference type="Proteomes" id="UP001152049"/>
    </source>
</evidence>
<dbReference type="EMBL" id="JAOQAZ010000010">
    <property type="protein sequence ID" value="KAJ4263534.1"/>
    <property type="molecule type" value="Genomic_DNA"/>
</dbReference>
<feature type="compositionally biased region" description="Polar residues" evidence="1">
    <location>
        <begin position="194"/>
        <end position="214"/>
    </location>
</feature>
<accession>A0A9W8S0E3</accession>
<dbReference type="AlphaFoldDB" id="A0A9W8S0E3"/>
<evidence type="ECO:0000256" key="1">
    <source>
        <dbReference type="SAM" id="MobiDB-lite"/>
    </source>
</evidence>